<organism evidence="4 5">
    <name type="scientific">Pseudaquabacterium pictum</name>
    <dbReference type="NCBI Taxonomy" id="2315236"/>
    <lineage>
        <taxon>Bacteria</taxon>
        <taxon>Pseudomonadati</taxon>
        <taxon>Pseudomonadota</taxon>
        <taxon>Betaproteobacteria</taxon>
        <taxon>Burkholderiales</taxon>
        <taxon>Sphaerotilaceae</taxon>
        <taxon>Pseudaquabacterium</taxon>
    </lineage>
</organism>
<dbReference type="InterPro" id="IPR036663">
    <property type="entry name" value="Fumarylacetoacetase_C_sf"/>
</dbReference>
<dbReference type="Proteomes" id="UP000301751">
    <property type="component" value="Unassembled WGS sequence"/>
</dbReference>
<dbReference type="RefSeq" id="WP_137732195.1">
    <property type="nucleotide sequence ID" value="NZ_BJCL01000003.1"/>
</dbReference>
<dbReference type="Pfam" id="PF10370">
    <property type="entry name" value="Rv2993c-like_N"/>
    <property type="match status" value="1"/>
</dbReference>
<dbReference type="InterPro" id="IPR011234">
    <property type="entry name" value="Fumarylacetoacetase-like_C"/>
</dbReference>
<dbReference type="Gene3D" id="3.90.850.10">
    <property type="entry name" value="Fumarylacetoacetase-like, C-terminal domain"/>
    <property type="match status" value="1"/>
</dbReference>
<dbReference type="SUPFAM" id="SSF56529">
    <property type="entry name" value="FAH"/>
    <property type="match status" value="1"/>
</dbReference>
<sequence length="254" mass="27275">MQWMRFSHAGATGFGRLAGDQVQVHRGNLFDQPEPTGQMLPVADCQWLPPCQPGQMLGLWNNFRAAAEKNGWATPADPLYFVKAIGSLNAHGRAIPVPAAYDGRVLYEGELAVVIGRTAQAVSLADAPAHIFGYTLANDVTALELLNRDPSFPQWTRAKGMPGFCPLGPVIQTDFDPSAASLRTLVGGRERQNYALADMFFSPAELVHRISQDITLQPGDVILCGTSLGAMPMKPGTEVQVVVEGIGTLANTYG</sequence>
<dbReference type="GO" id="GO:0018773">
    <property type="term" value="F:acetylpyruvate hydrolase activity"/>
    <property type="evidence" value="ECO:0007669"/>
    <property type="project" value="TreeGrafter"/>
</dbReference>
<dbReference type="GO" id="GO:0046872">
    <property type="term" value="F:metal ion binding"/>
    <property type="evidence" value="ECO:0007669"/>
    <property type="project" value="UniProtKB-KW"/>
</dbReference>
<keyword evidence="4" id="KW-0413">Isomerase</keyword>
<gene>
    <name evidence="4" type="ORF">AQPW35_15160</name>
</gene>
<evidence type="ECO:0000256" key="1">
    <source>
        <dbReference type="ARBA" id="ARBA00022723"/>
    </source>
</evidence>
<feature type="domain" description="Rv2993c-like N-terminal" evidence="3">
    <location>
        <begin position="1"/>
        <end position="50"/>
    </location>
</feature>
<dbReference type="OrthoDB" id="9805307at2"/>
<feature type="domain" description="Fumarylacetoacetase-like C-terminal" evidence="2">
    <location>
        <begin position="63"/>
        <end position="252"/>
    </location>
</feature>
<dbReference type="PANTHER" id="PTHR11820">
    <property type="entry name" value="ACYLPYRUVASE"/>
    <property type="match status" value="1"/>
</dbReference>
<keyword evidence="5" id="KW-1185">Reference proteome</keyword>
<dbReference type="InterPro" id="IPR018833">
    <property type="entry name" value="Rv2993c-like_N"/>
</dbReference>
<evidence type="ECO:0000259" key="2">
    <source>
        <dbReference type="Pfam" id="PF01557"/>
    </source>
</evidence>
<evidence type="ECO:0000313" key="4">
    <source>
        <dbReference type="EMBL" id="GCL62435.1"/>
    </source>
</evidence>
<evidence type="ECO:0000259" key="3">
    <source>
        <dbReference type="Pfam" id="PF10370"/>
    </source>
</evidence>
<dbReference type="PANTHER" id="PTHR11820:SF7">
    <property type="entry name" value="ACYLPYRUVASE FAHD1, MITOCHONDRIAL"/>
    <property type="match status" value="1"/>
</dbReference>
<reference evidence="5" key="1">
    <citation type="submission" date="2019-03" db="EMBL/GenBank/DDBJ databases">
        <title>Aquabacterium pictum sp.nov., the first bacteriochlorophyll a-containing freshwater bacterium in the genus Aquabacterium of the class Betaproteobacteria.</title>
        <authorList>
            <person name="Hirose S."/>
            <person name="Tank M."/>
            <person name="Hara E."/>
            <person name="Tamaki H."/>
            <person name="Takaichi S."/>
            <person name="Haruta S."/>
            <person name="Hanada S."/>
        </authorList>
    </citation>
    <scope>NUCLEOTIDE SEQUENCE [LARGE SCALE GENOMIC DNA]</scope>
    <source>
        <strain evidence="5">W35</strain>
    </source>
</reference>
<protein>
    <submittedName>
        <fullName evidence="4">2-hydroxyhepta-2,4-diene-1,7-dioate isomerase</fullName>
    </submittedName>
</protein>
<dbReference type="GO" id="GO:0016853">
    <property type="term" value="F:isomerase activity"/>
    <property type="evidence" value="ECO:0007669"/>
    <property type="project" value="UniProtKB-KW"/>
</dbReference>
<keyword evidence="1" id="KW-0479">Metal-binding</keyword>
<comment type="caution">
    <text evidence="4">The sequence shown here is derived from an EMBL/GenBank/DDBJ whole genome shotgun (WGS) entry which is preliminary data.</text>
</comment>
<dbReference type="Pfam" id="PF01557">
    <property type="entry name" value="FAA_hydrolase"/>
    <property type="match status" value="1"/>
</dbReference>
<accession>A0A480ARW0</accession>
<evidence type="ECO:0000313" key="5">
    <source>
        <dbReference type="Proteomes" id="UP000301751"/>
    </source>
</evidence>
<proteinExistence type="predicted"/>
<dbReference type="AlphaFoldDB" id="A0A480ARW0"/>
<name>A0A480ARW0_9BURK</name>
<dbReference type="EMBL" id="BJCL01000003">
    <property type="protein sequence ID" value="GCL62435.1"/>
    <property type="molecule type" value="Genomic_DNA"/>
</dbReference>